<accession>A0A7L5BQG8</accession>
<evidence type="ECO:0000256" key="1">
    <source>
        <dbReference type="SAM" id="SignalP"/>
    </source>
</evidence>
<reference evidence="2 3" key="1">
    <citation type="submission" date="2020-02" db="EMBL/GenBank/DDBJ databases">
        <title>Plant-Promoting Endophytic Bacterium Rhizobium oryzihabitans sp. nov., Isolated from the Root of Rice.</title>
        <authorList>
            <person name="zhao J."/>
            <person name="Zhang G."/>
        </authorList>
    </citation>
    <scope>NUCLEOTIDE SEQUENCE [LARGE SCALE GENOMIC DNA]</scope>
    <source>
        <strain evidence="2 3">M15</strain>
    </source>
</reference>
<keyword evidence="3" id="KW-1185">Reference proteome</keyword>
<evidence type="ECO:0000313" key="3">
    <source>
        <dbReference type="Proteomes" id="UP000464865"/>
    </source>
</evidence>
<dbReference type="Proteomes" id="UP000464865">
    <property type="component" value="Chromosome M15-12"/>
</dbReference>
<keyword evidence="1" id="KW-0732">Signal</keyword>
<feature type="signal peptide" evidence="1">
    <location>
        <begin position="1"/>
        <end position="24"/>
    </location>
</feature>
<protein>
    <submittedName>
        <fullName evidence="2">Uncharacterized protein</fullName>
    </submittedName>
</protein>
<proteinExistence type="predicted"/>
<sequence length="75" mass="8249">MTRIWPAVIFLLFPLVIGQTAAQAQSCAAADIRLSSSTQIAQLQRQLAAIRAIERKRQCGSENYHRPCIPAVSVI</sequence>
<organism evidence="2 3">
    <name type="scientific">Rhizobium oryzihabitans</name>
    <dbReference type="NCBI Taxonomy" id="2267833"/>
    <lineage>
        <taxon>Bacteria</taxon>
        <taxon>Pseudomonadati</taxon>
        <taxon>Pseudomonadota</taxon>
        <taxon>Alphaproteobacteria</taxon>
        <taxon>Hyphomicrobiales</taxon>
        <taxon>Rhizobiaceae</taxon>
        <taxon>Rhizobium/Agrobacterium group</taxon>
        <taxon>Rhizobium</taxon>
    </lineage>
</organism>
<evidence type="ECO:0000313" key="2">
    <source>
        <dbReference type="EMBL" id="QIB41128.1"/>
    </source>
</evidence>
<name>A0A7L5BQG8_9HYPH</name>
<gene>
    <name evidence="2" type="ORF">G3A56_25485</name>
</gene>
<feature type="chain" id="PRO_5029835479" evidence="1">
    <location>
        <begin position="25"/>
        <end position="75"/>
    </location>
</feature>
<dbReference type="KEGG" id="roy:G3A56_25485"/>
<dbReference type="AlphaFoldDB" id="A0A7L5BQG8"/>
<dbReference type="EMBL" id="CP048635">
    <property type="protein sequence ID" value="QIB41128.1"/>
    <property type="molecule type" value="Genomic_DNA"/>
</dbReference>